<organism evidence="1 2">
    <name type="scientific">Clonostachys rosea f. rosea IK726</name>
    <dbReference type="NCBI Taxonomy" id="1349383"/>
    <lineage>
        <taxon>Eukaryota</taxon>
        <taxon>Fungi</taxon>
        <taxon>Dikarya</taxon>
        <taxon>Ascomycota</taxon>
        <taxon>Pezizomycotina</taxon>
        <taxon>Sordariomycetes</taxon>
        <taxon>Hypocreomycetidae</taxon>
        <taxon>Hypocreales</taxon>
        <taxon>Bionectriaceae</taxon>
        <taxon>Clonostachys</taxon>
    </lineage>
</organism>
<reference evidence="1" key="1">
    <citation type="submission" date="2020-04" db="EMBL/GenBank/DDBJ databases">
        <authorList>
            <person name="Broberg M."/>
        </authorList>
    </citation>
    <scope>NUCLEOTIDE SEQUENCE</scope>
</reference>
<dbReference type="Proteomes" id="UP000836387">
    <property type="component" value="Unassembled WGS sequence"/>
</dbReference>
<evidence type="ECO:0000313" key="1">
    <source>
        <dbReference type="EMBL" id="CAG9941576.1"/>
    </source>
</evidence>
<keyword evidence="2" id="KW-1185">Reference proteome</keyword>
<dbReference type="EMBL" id="CADEHS020000005">
    <property type="protein sequence ID" value="CAG9941576.1"/>
    <property type="molecule type" value="Genomic_DNA"/>
</dbReference>
<comment type="caution">
    <text evidence="1">The sequence shown here is derived from an EMBL/GenBank/DDBJ whole genome shotgun (WGS) entry which is preliminary data.</text>
</comment>
<protein>
    <submittedName>
        <fullName evidence="1">Uncharacterized protein</fullName>
    </submittedName>
</protein>
<reference evidence="1" key="2">
    <citation type="submission" date="2021-10" db="EMBL/GenBank/DDBJ databases">
        <authorList>
            <person name="Piombo E."/>
        </authorList>
    </citation>
    <scope>NUCLEOTIDE SEQUENCE</scope>
</reference>
<gene>
    <name evidence="1" type="ORF">CRV2_00003007</name>
</gene>
<proteinExistence type="predicted"/>
<sequence>MDDQFGPHLSGVFDFTLLFEQSILSLLPTALFILLTPFRVFAIWKNESCVRIGPLLWAKLIAVAIFACLQVALIPLWSTGSAPRTKTSIAEPAVALVESIAILALSYFEHLKSPRPSLMLNTYLILSLILDIALGRTFWIRNNMQEIAAVFTASMAAKFILLILEEIPKRHFTDARDPVRETSAGVISRSLFWWLNPLLLSGSREILEIDQLEPVGDKFDSDYLLQRLERAWKKESKKENPSLLVCTLAEFKWPALAGVIPRLLQSAFNFAQPFLIQSVILAVGSPETELSVKVASGLIGATALVYVGMALSDVWCKHLSYQLVTMYRGALSSLIFKKTLNLNSIEIKDNAPVTLMSTDIDVITAAGESFHDIWANFVDLPIGIYLLYRQVGNASLLVLIPTVVSIICSGIISPAMEPATVTWNAAVQARIGETSTVLSQMKGIKMLGLADFAYKLIDGLRINEVKVSAKYRWLLVYLINLSTISAQFSPMIVILPALYWKGGNGMTVAEAFTSISIIGLVTQPLSLLLVSLAQVAGITAGFGRIQAFLELREQKDGRSRPSVQSDALLPDSKSGLIVNNHDLGTKKSVLDDIELANIGSEDHYAISIDDATFATADDVTLLHGIDLKVAKGSLTMLVGKIGCGKSSLLKAIIGEMVIQSGAVSVSSDTIAYCDQNVWLRNATVRDNIIGQSPYNEQLMTSVLRACALDEDVLSNFPSGDLTLVGSGGIALSGGQKQRVSLARALYAQKSIYVLDDIFSGLDNKTSNAVFERLLGAAGWLRKKHITVVLATHNAHFLQAADHITMLEEGRIAQNQVTYKLIESSLVDVLGKGKSKKSETESSIQTVDVQTPAEPQSGLPMIQGTKDSGRQTGDIECYKIYIQSIGLMIISVCFSISAITSALEAMPNVILKFWTENGGDLASTGYLGGYIGFVFSAALFGLLDMSFFIIFGVPISSVNLHRKLLKTACRAPLYFFTNTDSGSILNRFSQDMTLIDQNLPLAFILTLELFFRIIVQIGVLSSGASYAAAFIPFAILCLYMIQKYYLRTSRQMRFLDIEMKAPLYTQFTETLAGLATVRSFGWSEGLMRDYQKHLNTSQRPYYLMFCIQRWLQVVLNLFVAGVAVFLVSLALRVSGASSQGSIALALVNLVAFNITLTVMIEQWTQLETSLGAIARLKAFAKETPDENKPNETEVPPVDWPSNGKIEVENVVASYRSSDDKEVVLQDVSLTIQPGQKVCLCGRTGSGKSSLLLSILRLLELRSGTIRIDDIDISTLSRQQVRSHLTTLPQEPLKLSGTIRHNLDPEDRIQADEVLTNALRKATIWSIVESRGGLDAIASEVGFSVGQQQLFCLARALLSRSKIVLFDEATSSVDSATEKEIRRIIKEEFVGRTIIEVAHRIQSIEEYDVAVVMGRGRVLEVGNPEELLGYDSELKRLWEAQGVTRHVEEK</sequence>
<accession>A0ACA9TKY2</accession>
<name>A0ACA9TKY2_BIOOC</name>
<evidence type="ECO:0000313" key="2">
    <source>
        <dbReference type="Proteomes" id="UP000836387"/>
    </source>
</evidence>